<dbReference type="Proteomes" id="UP000763641">
    <property type="component" value="Unassembled WGS sequence"/>
</dbReference>
<name>A0ABS2D5B8_9SPHN</name>
<evidence type="ECO:0000313" key="1">
    <source>
        <dbReference type="EMBL" id="MBM6576115.1"/>
    </source>
</evidence>
<dbReference type="EMBL" id="JAFEMC010000002">
    <property type="protein sequence ID" value="MBM6576115.1"/>
    <property type="molecule type" value="Genomic_DNA"/>
</dbReference>
<keyword evidence="2" id="KW-1185">Reference proteome</keyword>
<sequence length="205" mass="23192">MLNGSLNQADFYKLRKSDQNGFKKFRVVMVPKGTLLFKMTAGVAAEGQYGVSPWWSAVKPFLDDKEGALGRLNQAKTKGMDMSAIVRLMSCVCIDWNDLDNYVQVRLKVDTRIFWGTFNPMPKFSQELWKPDWSNPNEDSSGKKALARVKVMNLKEKQAGFKVPDTLGGEEAWQMYIPNLRDEHIERGSVISGHDMGALTMMLGY</sequence>
<reference evidence="1 2" key="1">
    <citation type="submission" date="2020-12" db="EMBL/GenBank/DDBJ databases">
        <title>Sphingomonas sp.</title>
        <authorList>
            <person name="Kim M.K."/>
        </authorList>
    </citation>
    <scope>NUCLEOTIDE SEQUENCE [LARGE SCALE GENOMIC DNA]</scope>
    <source>
        <strain evidence="1 2">BT552</strain>
    </source>
</reference>
<comment type="caution">
    <text evidence="1">The sequence shown here is derived from an EMBL/GenBank/DDBJ whole genome shotgun (WGS) entry which is preliminary data.</text>
</comment>
<organism evidence="1 2">
    <name type="scientific">Sphingomonas longa</name>
    <dbReference type="NCBI Taxonomy" id="2778730"/>
    <lineage>
        <taxon>Bacteria</taxon>
        <taxon>Pseudomonadati</taxon>
        <taxon>Pseudomonadota</taxon>
        <taxon>Alphaproteobacteria</taxon>
        <taxon>Sphingomonadales</taxon>
        <taxon>Sphingomonadaceae</taxon>
        <taxon>Sphingomonas</taxon>
    </lineage>
</organism>
<protein>
    <submittedName>
        <fullName evidence="1">Uncharacterized protein</fullName>
    </submittedName>
</protein>
<accession>A0ABS2D5B8</accession>
<gene>
    <name evidence="1" type="ORF">ILT43_06990</name>
</gene>
<evidence type="ECO:0000313" key="2">
    <source>
        <dbReference type="Proteomes" id="UP000763641"/>
    </source>
</evidence>
<proteinExistence type="predicted"/>
<dbReference type="RefSeq" id="WP_204197322.1">
    <property type="nucleotide sequence ID" value="NZ_JAFEMC010000002.1"/>
</dbReference>